<proteinExistence type="predicted"/>
<dbReference type="EMBL" id="JEMT01016800">
    <property type="protein sequence ID" value="EXX69623.1"/>
    <property type="molecule type" value="Genomic_DNA"/>
</dbReference>
<dbReference type="Proteomes" id="UP000022910">
    <property type="component" value="Unassembled WGS sequence"/>
</dbReference>
<evidence type="ECO:0000313" key="2">
    <source>
        <dbReference type="Proteomes" id="UP000022910"/>
    </source>
</evidence>
<dbReference type="AlphaFoldDB" id="A0A015MSD1"/>
<organism evidence="1 2">
    <name type="scientific">Rhizophagus irregularis (strain DAOM 197198w)</name>
    <name type="common">Glomus intraradices</name>
    <dbReference type="NCBI Taxonomy" id="1432141"/>
    <lineage>
        <taxon>Eukaryota</taxon>
        <taxon>Fungi</taxon>
        <taxon>Fungi incertae sedis</taxon>
        <taxon>Mucoromycota</taxon>
        <taxon>Glomeromycotina</taxon>
        <taxon>Glomeromycetes</taxon>
        <taxon>Glomerales</taxon>
        <taxon>Glomeraceae</taxon>
        <taxon>Rhizophagus</taxon>
    </lineage>
</organism>
<accession>A0A015MSD1</accession>
<comment type="caution">
    <text evidence="1">The sequence shown here is derived from an EMBL/GenBank/DDBJ whole genome shotgun (WGS) entry which is preliminary data.</text>
</comment>
<dbReference type="OrthoDB" id="10443738at2759"/>
<protein>
    <submittedName>
        <fullName evidence="1">Uncharacterized protein</fullName>
    </submittedName>
</protein>
<reference evidence="1 2" key="1">
    <citation type="submission" date="2014-02" db="EMBL/GenBank/DDBJ databases">
        <title>Single nucleus genome sequencing reveals high similarity among nuclei of an endomycorrhizal fungus.</title>
        <authorList>
            <person name="Lin K."/>
            <person name="Geurts R."/>
            <person name="Zhang Z."/>
            <person name="Limpens E."/>
            <person name="Saunders D.G."/>
            <person name="Mu D."/>
            <person name="Pang E."/>
            <person name="Cao H."/>
            <person name="Cha H."/>
            <person name="Lin T."/>
            <person name="Zhou Q."/>
            <person name="Shang Y."/>
            <person name="Li Y."/>
            <person name="Ivanov S."/>
            <person name="Sharma T."/>
            <person name="Velzen R.V."/>
            <person name="Ruijter N.D."/>
            <person name="Aanen D.K."/>
            <person name="Win J."/>
            <person name="Kamoun S."/>
            <person name="Bisseling T."/>
            <person name="Huang S."/>
        </authorList>
    </citation>
    <scope>NUCLEOTIDE SEQUENCE [LARGE SCALE GENOMIC DNA]</scope>
    <source>
        <strain evidence="2">DAOM197198w</strain>
    </source>
</reference>
<evidence type="ECO:0000313" key="1">
    <source>
        <dbReference type="EMBL" id="EXX69623.1"/>
    </source>
</evidence>
<sequence length="130" mass="14810">MTKGRKIENSGDESIVKPYMTSENIEAQNESVIESNIKEVKEMDANVMLIDDNKMDSMDNNSDATDKLRNFIKERIRGFIGKEVIVNVGADIQKGRELCLNGFFGNELIPKNSDIDKFNFERKLRFVKSG</sequence>
<gene>
    <name evidence="1" type="ORF">RirG_094380</name>
</gene>
<keyword evidence="2" id="KW-1185">Reference proteome</keyword>
<name>A0A015MSD1_RHIIW</name>
<dbReference type="HOGENOM" id="CLU_1939299_0_0_1"/>